<evidence type="ECO:0000256" key="9">
    <source>
        <dbReference type="ARBA" id="ARBA00048772"/>
    </source>
</evidence>
<dbReference type="EC" id="2.1.3.3" evidence="4 10"/>
<feature type="binding site" evidence="10">
    <location>
        <position position="316"/>
    </location>
    <ligand>
        <name>carbamoyl phosphate</name>
        <dbReference type="ChEBI" id="CHEBI:58228"/>
    </ligand>
</feature>
<sequence length="332" mass="36870">MVNFQSRNFLKEHDFDKEELETLIDFAEHLKTKEKHGIPQRFMSGKQIALIFEKQSTRTRSAFTVAAGKLGATVEYLNKNDLQLGAKESVEDTAKVLGSMFDGIAFRGFEQKTVEALGEHSGVPVWNALTNDWHPTQMLADFLTIKENLGTYHGKTVTFVGDGRNNVAHSLLITGAILGVDINIVAPDSLQPELSVQKLAKELQEVSGSKSLITANVEAGIIGSDVIYTDVWCSMGEEDQLDEKYNLLNAYQVNQHVIDMTGKPDTIFLHCLPAIHNTETDIGKMVYEKFGESGFEVTDEVFRAGYSKVFEQAENRMHTIKALIAATCGEVY</sequence>
<dbReference type="NCBIfam" id="TIGR00658">
    <property type="entry name" value="orni_carb_tr"/>
    <property type="match status" value="1"/>
</dbReference>
<evidence type="ECO:0000256" key="7">
    <source>
        <dbReference type="ARBA" id="ARBA00022679"/>
    </source>
</evidence>
<dbReference type="GO" id="GO:0016597">
    <property type="term" value="F:amino acid binding"/>
    <property type="evidence" value="ECO:0007669"/>
    <property type="project" value="InterPro"/>
</dbReference>
<evidence type="ECO:0000256" key="5">
    <source>
        <dbReference type="ARBA" id="ARBA00022490"/>
    </source>
</evidence>
<dbReference type="PROSITE" id="PS00097">
    <property type="entry name" value="CARBAMOYLTRANSFERASE"/>
    <property type="match status" value="1"/>
</dbReference>
<evidence type="ECO:0000256" key="8">
    <source>
        <dbReference type="ARBA" id="ARBA00037919"/>
    </source>
</evidence>
<evidence type="ECO:0000313" key="13">
    <source>
        <dbReference type="EMBL" id="HIW13587.1"/>
    </source>
</evidence>
<dbReference type="PRINTS" id="PR00102">
    <property type="entry name" value="OTCASE"/>
</dbReference>
<dbReference type="EMBL" id="DXHR01000035">
    <property type="protein sequence ID" value="HIW13587.1"/>
    <property type="molecule type" value="Genomic_DNA"/>
</dbReference>
<name>A0A9D1QK05_9STAP</name>
<evidence type="ECO:0000256" key="2">
    <source>
        <dbReference type="ARBA" id="ARBA00004496"/>
    </source>
</evidence>
<gene>
    <name evidence="13" type="primary">argF</name>
    <name evidence="13" type="ORF">H9891_10600</name>
</gene>
<evidence type="ECO:0000259" key="12">
    <source>
        <dbReference type="Pfam" id="PF02729"/>
    </source>
</evidence>
<comment type="subcellular location">
    <subcellularLocation>
        <location evidence="2 10">Cytoplasm</location>
    </subcellularLocation>
</comment>
<dbReference type="AlphaFoldDB" id="A0A9D1QK05"/>
<accession>A0A9D1QK05</accession>
<feature type="binding site" evidence="10">
    <location>
        <position position="83"/>
    </location>
    <ligand>
        <name>carbamoyl phosphate</name>
        <dbReference type="ChEBI" id="CHEBI:58228"/>
    </ligand>
</feature>
<dbReference type="InterPro" id="IPR006130">
    <property type="entry name" value="Asp/Orn_carbamoylTrfase"/>
</dbReference>
<dbReference type="GO" id="GO:0019240">
    <property type="term" value="P:citrulline biosynthetic process"/>
    <property type="evidence" value="ECO:0007669"/>
    <property type="project" value="TreeGrafter"/>
</dbReference>
<dbReference type="PRINTS" id="PR00100">
    <property type="entry name" value="AOTCASE"/>
</dbReference>
<comment type="function">
    <text evidence="1">Reversibly catalyzes the transfer of the carbamoyl group from carbamoyl phosphate (CP) to the N(epsilon) atom of ornithine (ORN) to produce L-citrulline.</text>
</comment>
<keyword evidence="6" id="KW-0056">Arginine metabolism</keyword>
<dbReference type="GO" id="GO:0004585">
    <property type="term" value="F:ornithine carbamoyltransferase activity"/>
    <property type="evidence" value="ECO:0007669"/>
    <property type="project" value="UniProtKB-UniRule"/>
</dbReference>
<evidence type="ECO:0000313" key="14">
    <source>
        <dbReference type="Proteomes" id="UP000823989"/>
    </source>
</evidence>
<dbReference type="FunFam" id="3.40.50.1370:FF:000008">
    <property type="entry name" value="Ornithine carbamoyltransferase"/>
    <property type="match status" value="1"/>
</dbReference>
<dbReference type="InterPro" id="IPR006131">
    <property type="entry name" value="Asp_carbamoyltransf_Asp/Orn-bd"/>
</dbReference>
<dbReference type="GO" id="GO:0042450">
    <property type="term" value="P:L-arginine biosynthetic process via ornithine"/>
    <property type="evidence" value="ECO:0007669"/>
    <property type="project" value="UniProtKB-UniRule"/>
</dbReference>
<feature type="domain" description="Aspartate/ornithine carbamoyltransferase carbamoyl-P binding" evidence="12">
    <location>
        <begin position="7"/>
        <end position="147"/>
    </location>
</feature>
<dbReference type="SUPFAM" id="SSF53671">
    <property type="entry name" value="Aspartate/ornithine carbamoyltransferase"/>
    <property type="match status" value="1"/>
</dbReference>
<comment type="pathway">
    <text evidence="8">Amino-acid degradation; L-arginine degradation via ADI pathway; carbamoyl phosphate from L-arginine: step 2/2.</text>
</comment>
<dbReference type="InterPro" id="IPR002292">
    <property type="entry name" value="Orn/put_carbamltrans"/>
</dbReference>
<evidence type="ECO:0000256" key="10">
    <source>
        <dbReference type="HAMAP-Rule" id="MF_01109"/>
    </source>
</evidence>
<feature type="binding site" evidence="10">
    <location>
        <begin position="234"/>
        <end position="235"/>
    </location>
    <ligand>
        <name>L-ornithine</name>
        <dbReference type="ChEBI" id="CHEBI:46911"/>
    </ligand>
</feature>
<dbReference type="HAMAP" id="MF_01109">
    <property type="entry name" value="OTCase"/>
    <property type="match status" value="1"/>
</dbReference>
<comment type="catalytic activity">
    <reaction evidence="9 10">
        <text>carbamoyl phosphate + L-ornithine = L-citrulline + phosphate + H(+)</text>
        <dbReference type="Rhea" id="RHEA:19513"/>
        <dbReference type="ChEBI" id="CHEBI:15378"/>
        <dbReference type="ChEBI" id="CHEBI:43474"/>
        <dbReference type="ChEBI" id="CHEBI:46911"/>
        <dbReference type="ChEBI" id="CHEBI:57743"/>
        <dbReference type="ChEBI" id="CHEBI:58228"/>
        <dbReference type="EC" id="2.1.3.3"/>
    </reaction>
</comment>
<dbReference type="InterPro" id="IPR006132">
    <property type="entry name" value="Asp/Orn_carbamoyltranf_P-bd"/>
</dbReference>
<dbReference type="Pfam" id="PF00185">
    <property type="entry name" value="OTCace"/>
    <property type="match status" value="1"/>
</dbReference>
<reference evidence="13" key="2">
    <citation type="submission" date="2021-04" db="EMBL/GenBank/DDBJ databases">
        <authorList>
            <person name="Gilroy R."/>
        </authorList>
    </citation>
    <scope>NUCLEOTIDE SEQUENCE</scope>
    <source>
        <strain evidence="13">ChiHjej13B12-752</strain>
    </source>
</reference>
<comment type="similarity">
    <text evidence="3 10">Belongs to the aspartate/ornithine carbamoyltransferase superfamily. OTCase family.</text>
</comment>
<dbReference type="PANTHER" id="PTHR45753">
    <property type="entry name" value="ORNITHINE CARBAMOYLTRANSFERASE, MITOCHONDRIAL"/>
    <property type="match status" value="1"/>
</dbReference>
<feature type="binding site" evidence="10">
    <location>
        <position position="107"/>
    </location>
    <ligand>
        <name>carbamoyl phosphate</name>
        <dbReference type="ChEBI" id="CHEBI:58228"/>
    </ligand>
</feature>
<reference evidence="13" key="1">
    <citation type="journal article" date="2021" name="PeerJ">
        <title>Extensive microbial diversity within the chicken gut microbiome revealed by metagenomics and culture.</title>
        <authorList>
            <person name="Gilroy R."/>
            <person name="Ravi A."/>
            <person name="Getino M."/>
            <person name="Pursley I."/>
            <person name="Horton D.L."/>
            <person name="Alikhan N.F."/>
            <person name="Baker D."/>
            <person name="Gharbi K."/>
            <person name="Hall N."/>
            <person name="Watson M."/>
            <person name="Adriaenssens E.M."/>
            <person name="Foster-Nyarko E."/>
            <person name="Jarju S."/>
            <person name="Secka A."/>
            <person name="Antonio M."/>
            <person name="Oren A."/>
            <person name="Chaudhuri R.R."/>
            <person name="La Ragione R."/>
            <person name="Hildebrand F."/>
            <person name="Pallen M.J."/>
        </authorList>
    </citation>
    <scope>NUCLEOTIDE SEQUENCE</scope>
    <source>
        <strain evidence="13">ChiHjej13B12-752</strain>
    </source>
</reference>
<dbReference type="Gene3D" id="3.40.50.1370">
    <property type="entry name" value="Aspartate/ornithine carbamoyltransferase"/>
    <property type="match status" value="2"/>
</dbReference>
<keyword evidence="7 10" id="KW-0808">Transferase</keyword>
<comment type="caution">
    <text evidence="13">The sequence shown here is derived from an EMBL/GenBank/DDBJ whole genome shotgun (WGS) entry which is preliminary data.</text>
</comment>
<feature type="binding site" evidence="10">
    <location>
        <begin position="271"/>
        <end position="272"/>
    </location>
    <ligand>
        <name>carbamoyl phosphate</name>
        <dbReference type="ChEBI" id="CHEBI:58228"/>
    </ligand>
</feature>
<evidence type="ECO:0000256" key="1">
    <source>
        <dbReference type="ARBA" id="ARBA00003822"/>
    </source>
</evidence>
<dbReference type="InterPro" id="IPR036901">
    <property type="entry name" value="Asp/Orn_carbamoylTrfase_sf"/>
</dbReference>
<organism evidence="13 14">
    <name type="scientific">Candidatus Salinicoccus stercoripullorum</name>
    <dbReference type="NCBI Taxonomy" id="2838756"/>
    <lineage>
        <taxon>Bacteria</taxon>
        <taxon>Bacillati</taxon>
        <taxon>Bacillota</taxon>
        <taxon>Bacilli</taxon>
        <taxon>Bacillales</taxon>
        <taxon>Staphylococcaceae</taxon>
        <taxon>Salinicoccus</taxon>
    </lineage>
</organism>
<dbReference type="Proteomes" id="UP000823989">
    <property type="component" value="Unassembled WGS sequence"/>
</dbReference>
<feature type="binding site" evidence="10">
    <location>
        <begin position="56"/>
        <end position="59"/>
    </location>
    <ligand>
        <name>carbamoyl phosphate</name>
        <dbReference type="ChEBI" id="CHEBI:58228"/>
    </ligand>
</feature>
<feature type="domain" description="Aspartate/ornithine carbamoyltransferase Asp/Orn-binding" evidence="11">
    <location>
        <begin position="154"/>
        <end position="326"/>
    </location>
</feature>
<dbReference type="PANTHER" id="PTHR45753:SF1">
    <property type="entry name" value="ORNITHINE CARBAMOYLTRANSFERASE, CATABOLIC"/>
    <property type="match status" value="1"/>
</dbReference>
<dbReference type="GO" id="GO:0005737">
    <property type="term" value="C:cytoplasm"/>
    <property type="evidence" value="ECO:0007669"/>
    <property type="project" value="UniProtKB-SubCell"/>
</dbReference>
<keyword evidence="5 10" id="KW-0963">Cytoplasm</keyword>
<evidence type="ECO:0000256" key="3">
    <source>
        <dbReference type="ARBA" id="ARBA00007805"/>
    </source>
</evidence>
<evidence type="ECO:0000259" key="11">
    <source>
        <dbReference type="Pfam" id="PF00185"/>
    </source>
</evidence>
<evidence type="ECO:0000256" key="4">
    <source>
        <dbReference type="ARBA" id="ARBA00013007"/>
    </source>
</evidence>
<evidence type="ECO:0000256" key="6">
    <source>
        <dbReference type="ARBA" id="ARBA00022503"/>
    </source>
</evidence>
<feature type="binding site" evidence="10">
    <location>
        <position position="166"/>
    </location>
    <ligand>
        <name>L-ornithine</name>
        <dbReference type="ChEBI" id="CHEBI:46911"/>
    </ligand>
</feature>
<proteinExistence type="inferred from homology"/>
<feature type="binding site" evidence="10">
    <location>
        <position position="230"/>
    </location>
    <ligand>
        <name>L-ornithine</name>
        <dbReference type="ChEBI" id="CHEBI:46911"/>
    </ligand>
</feature>
<protein>
    <recommendedName>
        <fullName evidence="4 10">Ornithine carbamoyltransferase</fullName>
        <shortName evidence="10">OTCase</shortName>
        <ecNumber evidence="4 10">2.1.3.3</ecNumber>
    </recommendedName>
</protein>
<dbReference type="Pfam" id="PF02729">
    <property type="entry name" value="OTCace_N"/>
    <property type="match status" value="1"/>
</dbReference>
<dbReference type="InterPro" id="IPR024904">
    <property type="entry name" value="OTCase_ArgI"/>
</dbReference>
<feature type="binding site" evidence="10">
    <location>
        <begin position="134"/>
        <end position="137"/>
    </location>
    <ligand>
        <name>carbamoyl phosphate</name>
        <dbReference type="ChEBI" id="CHEBI:58228"/>
    </ligand>
</feature>